<reference evidence="1" key="1">
    <citation type="submission" date="2023-03" db="EMBL/GenBank/DDBJ databases">
        <title>Chromosome-level genomes of two armyworms, Mythimna separata and Mythimna loreyi, provide insights into the biosynthesis and reception of sex pheromones.</title>
        <authorList>
            <person name="Zhao H."/>
        </authorList>
    </citation>
    <scope>NUCLEOTIDE SEQUENCE</scope>
    <source>
        <strain evidence="1">BeijingLab</strain>
    </source>
</reference>
<proteinExistence type="predicted"/>
<gene>
    <name evidence="1" type="ORF">PYW08_016587</name>
</gene>
<evidence type="ECO:0000313" key="1">
    <source>
        <dbReference type="EMBL" id="KAJ8728202.1"/>
    </source>
</evidence>
<sequence length="127" mass="15108">MKYFIIIALTLTLIQLTKCQDYGDDAGLFSYDEEEDSIDDSPKPIYDIKDAPNLFKKFIKDYKKEYANEKDYNIHFKNFVENLKEINRINKNRYLEFRSFDNASPTDSIQRADVKIFLPVKNKEFVQ</sequence>
<organism evidence="1 2">
    <name type="scientific">Mythimna loreyi</name>
    <dbReference type="NCBI Taxonomy" id="667449"/>
    <lineage>
        <taxon>Eukaryota</taxon>
        <taxon>Metazoa</taxon>
        <taxon>Ecdysozoa</taxon>
        <taxon>Arthropoda</taxon>
        <taxon>Hexapoda</taxon>
        <taxon>Insecta</taxon>
        <taxon>Pterygota</taxon>
        <taxon>Neoptera</taxon>
        <taxon>Endopterygota</taxon>
        <taxon>Lepidoptera</taxon>
        <taxon>Glossata</taxon>
        <taxon>Ditrysia</taxon>
        <taxon>Noctuoidea</taxon>
        <taxon>Noctuidae</taxon>
        <taxon>Noctuinae</taxon>
        <taxon>Hadenini</taxon>
        <taxon>Mythimna</taxon>
    </lineage>
</organism>
<comment type="caution">
    <text evidence="1">The sequence shown here is derived from an EMBL/GenBank/DDBJ whole genome shotgun (WGS) entry which is preliminary data.</text>
</comment>
<protein>
    <submittedName>
        <fullName evidence="1">Uncharacterized protein</fullName>
    </submittedName>
</protein>
<name>A0ACC2QXU6_9NEOP</name>
<accession>A0ACC2QXU6</accession>
<keyword evidence="2" id="KW-1185">Reference proteome</keyword>
<dbReference type="EMBL" id="CM056785">
    <property type="protein sequence ID" value="KAJ8728202.1"/>
    <property type="molecule type" value="Genomic_DNA"/>
</dbReference>
<evidence type="ECO:0000313" key="2">
    <source>
        <dbReference type="Proteomes" id="UP001231649"/>
    </source>
</evidence>
<dbReference type="Proteomes" id="UP001231649">
    <property type="component" value="Chromosome 9"/>
</dbReference>